<dbReference type="AlphaFoldDB" id="A0A7C9CSD9"/>
<protein>
    <recommendedName>
        <fullName evidence="5">Replication factor A protein 3</fullName>
    </recommendedName>
</protein>
<reference evidence="4" key="2">
    <citation type="submission" date="2020-07" db="EMBL/GenBank/DDBJ databases">
        <authorList>
            <person name="Vera ALvarez R."/>
            <person name="Arias-Moreno D.M."/>
            <person name="Jimenez-Jacinto V."/>
            <person name="Jimenez-Bremont J.F."/>
            <person name="Swaminathan K."/>
            <person name="Moose S.P."/>
            <person name="Guerrero-Gonzalez M.L."/>
            <person name="Marino-Ramirez L."/>
            <person name="Landsman D."/>
            <person name="Rodriguez-Kessler M."/>
            <person name="Delgado-Sanchez P."/>
        </authorList>
    </citation>
    <scope>NUCLEOTIDE SEQUENCE</scope>
    <source>
        <tissue evidence="4">Cladode</tissue>
    </source>
</reference>
<accession>A0A7C9CSD9</accession>
<evidence type="ECO:0008006" key="5">
    <source>
        <dbReference type="Google" id="ProtNLM"/>
    </source>
</evidence>
<dbReference type="EMBL" id="GISG01026640">
    <property type="protein sequence ID" value="MBA4619749.1"/>
    <property type="molecule type" value="Transcribed_RNA"/>
</dbReference>
<keyword evidence="3" id="KW-0539">Nucleus</keyword>
<dbReference type="Gene3D" id="2.40.50.140">
    <property type="entry name" value="Nucleic acid-binding proteins"/>
    <property type="match status" value="1"/>
</dbReference>
<dbReference type="GO" id="GO:0003677">
    <property type="term" value="F:DNA binding"/>
    <property type="evidence" value="ECO:0007669"/>
    <property type="project" value="InterPro"/>
</dbReference>
<dbReference type="CDD" id="cd04479">
    <property type="entry name" value="RPA3"/>
    <property type="match status" value="1"/>
</dbReference>
<comment type="subcellular location">
    <subcellularLocation>
        <location evidence="1">Nucleus</location>
    </subcellularLocation>
</comment>
<evidence type="ECO:0000256" key="2">
    <source>
        <dbReference type="ARBA" id="ARBA00009761"/>
    </source>
</evidence>
<sequence length="107" mass="11648">MDTSSPAAMVNGELLKMFVGRKVRVVVQVIQSTAGSVIAKSTDGLQLTIKGSPPTHPLSTFVEVVGIADTNQSVRADIWTNFGDNFDPHNYNQLCQLANGEYKHLFI</sequence>
<dbReference type="InterPro" id="IPR012340">
    <property type="entry name" value="NA-bd_OB-fold"/>
</dbReference>
<comment type="similarity">
    <text evidence="2">Belongs to the replication factor A protein 3 family.</text>
</comment>
<dbReference type="GO" id="GO:0006310">
    <property type="term" value="P:DNA recombination"/>
    <property type="evidence" value="ECO:0007669"/>
    <property type="project" value="InterPro"/>
</dbReference>
<dbReference type="GO" id="GO:0006281">
    <property type="term" value="P:DNA repair"/>
    <property type="evidence" value="ECO:0007669"/>
    <property type="project" value="InterPro"/>
</dbReference>
<name>A0A7C9CSD9_OPUST</name>
<reference evidence="4" key="1">
    <citation type="journal article" date="2013" name="J. Plant Res.">
        <title>Effect of fungi and light on seed germination of three Opuntia species from semiarid lands of central Mexico.</title>
        <authorList>
            <person name="Delgado-Sanchez P."/>
            <person name="Jimenez-Bremont J.F."/>
            <person name="Guerrero-Gonzalez Mde L."/>
            <person name="Flores J."/>
        </authorList>
    </citation>
    <scope>NUCLEOTIDE SEQUENCE</scope>
    <source>
        <tissue evidence="4">Cladode</tissue>
    </source>
</reference>
<evidence type="ECO:0000256" key="3">
    <source>
        <dbReference type="ARBA" id="ARBA00023242"/>
    </source>
</evidence>
<dbReference type="EMBL" id="GISG01026639">
    <property type="protein sequence ID" value="MBA4619748.1"/>
    <property type="molecule type" value="Transcribed_RNA"/>
</dbReference>
<proteinExistence type="inferred from homology"/>
<dbReference type="Pfam" id="PF08661">
    <property type="entry name" value="Rep_fac-A_3"/>
    <property type="match status" value="1"/>
</dbReference>
<dbReference type="SUPFAM" id="SSF50249">
    <property type="entry name" value="Nucleic acid-binding proteins"/>
    <property type="match status" value="1"/>
</dbReference>
<dbReference type="PANTHER" id="PTHR47058">
    <property type="entry name" value="REPLICATION PROTEIN A 14 KDA SUBUNIT A-RELATED"/>
    <property type="match status" value="1"/>
</dbReference>
<dbReference type="InterPro" id="IPR013970">
    <property type="entry name" value="Rfa2"/>
</dbReference>
<dbReference type="GO" id="GO:0006260">
    <property type="term" value="P:DNA replication"/>
    <property type="evidence" value="ECO:0007669"/>
    <property type="project" value="InterPro"/>
</dbReference>
<evidence type="ECO:0000313" key="4">
    <source>
        <dbReference type="EMBL" id="MBA4619749.1"/>
    </source>
</evidence>
<organism evidence="4">
    <name type="scientific">Opuntia streptacantha</name>
    <name type="common">Prickly pear cactus</name>
    <name type="synonym">Opuntia cardona</name>
    <dbReference type="NCBI Taxonomy" id="393608"/>
    <lineage>
        <taxon>Eukaryota</taxon>
        <taxon>Viridiplantae</taxon>
        <taxon>Streptophyta</taxon>
        <taxon>Embryophyta</taxon>
        <taxon>Tracheophyta</taxon>
        <taxon>Spermatophyta</taxon>
        <taxon>Magnoliopsida</taxon>
        <taxon>eudicotyledons</taxon>
        <taxon>Gunneridae</taxon>
        <taxon>Pentapetalae</taxon>
        <taxon>Caryophyllales</taxon>
        <taxon>Cactineae</taxon>
        <taxon>Cactaceae</taxon>
        <taxon>Opuntioideae</taxon>
        <taxon>Opuntia</taxon>
    </lineage>
</organism>
<evidence type="ECO:0000256" key="1">
    <source>
        <dbReference type="ARBA" id="ARBA00004123"/>
    </source>
</evidence>
<dbReference type="PANTHER" id="PTHR47058:SF3">
    <property type="entry name" value="REPLICATION PROTEIN A 14 KDA SUBUNIT A-RELATED"/>
    <property type="match status" value="1"/>
</dbReference>
<dbReference type="GO" id="GO:0031981">
    <property type="term" value="C:nuclear lumen"/>
    <property type="evidence" value="ECO:0007669"/>
    <property type="project" value="UniProtKB-ARBA"/>
</dbReference>